<comment type="similarity">
    <text evidence="1">Belongs to the carbohydrate kinase pfkB family.</text>
</comment>
<feature type="binding site" evidence="12">
    <location>
        <position position="263"/>
    </location>
    <ligand>
        <name>substrate</name>
    </ligand>
</feature>
<feature type="binding site" evidence="12">
    <location>
        <position position="300"/>
    </location>
    <ligand>
        <name>K(+)</name>
        <dbReference type="ChEBI" id="CHEBI:29103"/>
    </ligand>
</feature>
<keyword evidence="10 12" id="KW-0630">Potassium</keyword>
<dbReference type="Proteomes" id="UP001159427">
    <property type="component" value="Unassembled WGS sequence"/>
</dbReference>
<feature type="binding site" evidence="12">
    <location>
        <begin position="15"/>
        <end position="17"/>
    </location>
    <ligand>
        <name>substrate</name>
    </ligand>
</feature>
<evidence type="ECO:0000259" key="13">
    <source>
        <dbReference type="Pfam" id="PF00294"/>
    </source>
</evidence>
<dbReference type="EMBL" id="CALNXI010001701">
    <property type="protein sequence ID" value="CAH3175279.1"/>
    <property type="molecule type" value="Genomic_DNA"/>
</dbReference>
<feature type="binding site" evidence="12">
    <location>
        <position position="298"/>
    </location>
    <ligand>
        <name>K(+)</name>
        <dbReference type="ChEBI" id="CHEBI:29103"/>
    </ligand>
</feature>
<dbReference type="CDD" id="cd01174">
    <property type="entry name" value="ribokinase"/>
    <property type="match status" value="1"/>
</dbReference>
<evidence type="ECO:0000256" key="4">
    <source>
        <dbReference type="ARBA" id="ARBA00022679"/>
    </source>
</evidence>
<evidence type="ECO:0000256" key="11">
    <source>
        <dbReference type="ARBA" id="ARBA00023277"/>
    </source>
</evidence>
<reference evidence="14 15" key="1">
    <citation type="submission" date="2022-05" db="EMBL/GenBank/DDBJ databases">
        <authorList>
            <consortium name="Genoscope - CEA"/>
            <person name="William W."/>
        </authorList>
    </citation>
    <scope>NUCLEOTIDE SEQUENCE [LARGE SCALE GENOMIC DNA]</scope>
</reference>
<dbReference type="SUPFAM" id="SSF53613">
    <property type="entry name" value="Ribokinase-like"/>
    <property type="match status" value="1"/>
</dbReference>
<keyword evidence="7 12" id="KW-0418">Kinase</keyword>
<comment type="catalytic activity">
    <reaction evidence="12">
        <text>D-ribose + ATP = D-ribose 5-phosphate + ADP + H(+)</text>
        <dbReference type="Rhea" id="RHEA:13697"/>
        <dbReference type="ChEBI" id="CHEBI:15378"/>
        <dbReference type="ChEBI" id="CHEBI:30616"/>
        <dbReference type="ChEBI" id="CHEBI:47013"/>
        <dbReference type="ChEBI" id="CHEBI:78346"/>
        <dbReference type="ChEBI" id="CHEBI:456216"/>
        <dbReference type="EC" id="2.7.1.15"/>
    </reaction>
</comment>
<comment type="caution">
    <text evidence="14">The sequence shown here is derived from an EMBL/GenBank/DDBJ whole genome shotgun (WGS) entry which is preliminary data.</text>
</comment>
<evidence type="ECO:0000256" key="8">
    <source>
        <dbReference type="ARBA" id="ARBA00022840"/>
    </source>
</evidence>
<evidence type="ECO:0000313" key="14">
    <source>
        <dbReference type="EMBL" id="CAH3175279.1"/>
    </source>
</evidence>
<dbReference type="PRINTS" id="PR00990">
    <property type="entry name" value="RIBOKINASE"/>
</dbReference>
<feature type="binding site" evidence="12">
    <location>
        <position position="259"/>
    </location>
    <ligand>
        <name>K(+)</name>
        <dbReference type="ChEBI" id="CHEBI:29103"/>
    </ligand>
</feature>
<evidence type="ECO:0000256" key="2">
    <source>
        <dbReference type="ARBA" id="ARBA00012035"/>
    </source>
</evidence>
<feature type="binding site" evidence="12">
    <location>
        <begin position="262"/>
        <end position="263"/>
    </location>
    <ligand>
        <name>ATP</name>
        <dbReference type="ChEBI" id="CHEBI:30616"/>
    </ligand>
</feature>
<dbReference type="InterPro" id="IPR002173">
    <property type="entry name" value="Carboh/pur_kinase_PfkB_CS"/>
</dbReference>
<proteinExistence type="inferred from homology"/>
<keyword evidence="15" id="KW-1185">Reference proteome</keyword>
<comment type="cofactor">
    <cofactor evidence="12">
        <name>Mg(2+)</name>
        <dbReference type="ChEBI" id="CHEBI:18420"/>
    </cofactor>
    <text evidence="12">Requires a divalent cation, most likely magnesium in vivo, as an electrophilic catalyst to aid phosphoryl group transfer. It is the chelate of the metal and the nucleotide that is the actual substrate.</text>
</comment>
<keyword evidence="12" id="KW-0963">Cytoplasm</keyword>
<dbReference type="InterPro" id="IPR011877">
    <property type="entry name" value="Ribokinase"/>
</dbReference>
<organism evidence="14 15">
    <name type="scientific">Porites evermanni</name>
    <dbReference type="NCBI Taxonomy" id="104178"/>
    <lineage>
        <taxon>Eukaryota</taxon>
        <taxon>Metazoa</taxon>
        <taxon>Cnidaria</taxon>
        <taxon>Anthozoa</taxon>
        <taxon>Hexacorallia</taxon>
        <taxon>Scleractinia</taxon>
        <taxon>Fungiina</taxon>
        <taxon>Poritidae</taxon>
        <taxon>Porites</taxon>
    </lineage>
</organism>
<feature type="binding site" evidence="12">
    <location>
        <begin position="225"/>
        <end position="230"/>
    </location>
    <ligand>
        <name>ATP</name>
        <dbReference type="ChEBI" id="CHEBI:30616"/>
    </ligand>
</feature>
<evidence type="ECO:0000256" key="5">
    <source>
        <dbReference type="ARBA" id="ARBA00022723"/>
    </source>
</evidence>
<keyword evidence="12" id="KW-0539">Nucleus</keyword>
<dbReference type="PROSITE" id="PS00584">
    <property type="entry name" value="PFKB_KINASES_2"/>
    <property type="match status" value="1"/>
</dbReference>
<comment type="subunit">
    <text evidence="12">Homodimer.</text>
</comment>
<feature type="binding site" evidence="12">
    <location>
        <position position="250"/>
    </location>
    <ligand>
        <name>ATP</name>
        <dbReference type="ChEBI" id="CHEBI:30616"/>
    </ligand>
</feature>
<evidence type="ECO:0000256" key="1">
    <source>
        <dbReference type="ARBA" id="ARBA00005380"/>
    </source>
</evidence>
<dbReference type="EC" id="2.7.1.15" evidence="2 12"/>
<dbReference type="HAMAP" id="MF_01987">
    <property type="entry name" value="Ribokinase"/>
    <property type="match status" value="1"/>
</dbReference>
<gene>
    <name evidence="14" type="ORF">PEVE_00010078</name>
</gene>
<feature type="binding site" evidence="12">
    <location>
        <position position="295"/>
    </location>
    <ligand>
        <name>K(+)</name>
        <dbReference type="ChEBI" id="CHEBI:29103"/>
    </ligand>
</feature>
<dbReference type="InterPro" id="IPR002139">
    <property type="entry name" value="Ribo/fructo_kinase"/>
</dbReference>
<comment type="function">
    <text evidence="12">Catalyzes the phosphorylation of ribose at O-5 in a reaction requiring ATP and magnesium. The resulting D-ribose-5-phosphate can then be used either for sythesis of nucleotides, histidine, and tryptophan, or as a component of the pentose phosphate pathway.</text>
</comment>
<dbReference type="InterPro" id="IPR011611">
    <property type="entry name" value="PfkB_dom"/>
</dbReference>
<sequence>MADDRFDVVVIGSCFVDMISYVPRLPESGETIKGTKFQLDFGGKAANQCVMAQKLGANTAMVAKVGNDQFGKDTRNNFKRFGVNTDFIAVTDKAETGVTNIAVNNSGEPAFISLAGANRHLSVEDIKAAELFIKSCQVVICDKGIPLKIAEAALQYSKELGKKTLFNPSPKLESLPRSIYLNADSLIVNREEGESLTNMLADDIEGAKKVICKLHQWGAKQIVLTLGSEGAISSEISSQHSVPVMVLIPTQKVEVVDTTGAGDALIGALAFYMSCYPQLSFAEMVFRAVNIATVTVTAHGVQASYPAAEQLDKCLFDSNARTAEQLGLVSLNVVNLENSHDELPE</sequence>
<protein>
    <recommendedName>
        <fullName evidence="3 12">Ribokinase</fullName>
        <shortName evidence="12">RK</shortName>
        <ecNumber evidence="2 12">2.7.1.15</ecNumber>
    </recommendedName>
</protein>
<comment type="similarity">
    <text evidence="12">Belongs to the carbohydrate kinase PfkB family. Ribokinase subfamily.</text>
</comment>
<comment type="pathway">
    <text evidence="12">Carbohydrate metabolism; D-ribose degradation; D-ribose 5-phosphate from beta-D-ribopyranose: step 2/2.</text>
</comment>
<name>A0ABN8RCV3_9CNID</name>
<feature type="binding site" evidence="12">
    <location>
        <begin position="43"/>
        <end position="47"/>
    </location>
    <ligand>
        <name>substrate</name>
    </ligand>
</feature>
<feature type="domain" description="Carbohydrate kinase PfkB" evidence="13">
    <location>
        <begin position="7"/>
        <end position="307"/>
    </location>
</feature>
<evidence type="ECO:0000256" key="7">
    <source>
        <dbReference type="ARBA" id="ARBA00022777"/>
    </source>
</evidence>
<evidence type="ECO:0000256" key="3">
    <source>
        <dbReference type="ARBA" id="ARBA00016943"/>
    </source>
</evidence>
<keyword evidence="9 12" id="KW-0460">Magnesium</keyword>
<comment type="caution">
    <text evidence="12">Lacks conserved residue(s) required for the propagation of feature annotation.</text>
</comment>
<evidence type="ECO:0000256" key="12">
    <source>
        <dbReference type="HAMAP-Rule" id="MF_03215"/>
    </source>
</evidence>
<dbReference type="Pfam" id="PF00294">
    <property type="entry name" value="PfkB"/>
    <property type="match status" value="1"/>
</dbReference>
<evidence type="ECO:0000256" key="6">
    <source>
        <dbReference type="ARBA" id="ARBA00022741"/>
    </source>
</evidence>
<dbReference type="Gene3D" id="3.40.1190.20">
    <property type="match status" value="1"/>
</dbReference>
<dbReference type="InterPro" id="IPR029056">
    <property type="entry name" value="Ribokinase-like"/>
</dbReference>
<comment type="activity regulation">
    <text evidence="12">Activated by a monovalent cation that binds near, but not in, the active site. The most likely occupant of the site in vivo is potassium. Ion binding induces a conformational change that may alter substrate affinity.</text>
</comment>
<accession>A0ABN8RCV3</accession>
<dbReference type="PANTHER" id="PTHR10584:SF166">
    <property type="entry name" value="RIBOKINASE"/>
    <property type="match status" value="1"/>
</dbReference>
<feature type="active site" description="Proton acceptor" evidence="12">
    <location>
        <position position="263"/>
    </location>
</feature>
<dbReference type="PANTHER" id="PTHR10584">
    <property type="entry name" value="SUGAR KINASE"/>
    <property type="match status" value="1"/>
</dbReference>
<keyword evidence="5 12" id="KW-0479">Metal-binding</keyword>
<evidence type="ECO:0000256" key="9">
    <source>
        <dbReference type="ARBA" id="ARBA00022842"/>
    </source>
</evidence>
<keyword evidence="4 12" id="KW-0808">Transferase</keyword>
<comment type="subcellular location">
    <subcellularLocation>
        <location evidence="12">Cytoplasm</location>
    </subcellularLocation>
    <subcellularLocation>
        <location evidence="12">Nucleus</location>
    </subcellularLocation>
</comment>
<feature type="binding site" evidence="12">
    <location>
        <position position="257"/>
    </location>
    <ligand>
        <name>K(+)</name>
        <dbReference type="ChEBI" id="CHEBI:29103"/>
    </ligand>
</feature>
<keyword evidence="11 12" id="KW-0119">Carbohydrate metabolism</keyword>
<keyword evidence="8 12" id="KW-0067">ATP-binding</keyword>
<feature type="binding site" evidence="12">
    <location>
        <position position="304"/>
    </location>
    <ligand>
        <name>K(+)</name>
        <dbReference type="ChEBI" id="CHEBI:29103"/>
    </ligand>
</feature>
<feature type="binding site" evidence="12">
    <location>
        <position position="189"/>
    </location>
    <ligand>
        <name>ATP</name>
        <dbReference type="ChEBI" id="CHEBI:30616"/>
    </ligand>
</feature>
<evidence type="ECO:0000256" key="10">
    <source>
        <dbReference type="ARBA" id="ARBA00022958"/>
    </source>
</evidence>
<evidence type="ECO:0000313" key="15">
    <source>
        <dbReference type="Proteomes" id="UP001159427"/>
    </source>
</evidence>
<keyword evidence="6 12" id="KW-0547">Nucleotide-binding</keyword>